<gene>
    <name evidence="2" type="ORF">DMH04_19735</name>
</gene>
<organism evidence="2 3">
    <name type="scientific">Kibdelosporangium aridum</name>
    <dbReference type="NCBI Taxonomy" id="2030"/>
    <lineage>
        <taxon>Bacteria</taxon>
        <taxon>Bacillati</taxon>
        <taxon>Actinomycetota</taxon>
        <taxon>Actinomycetes</taxon>
        <taxon>Pseudonocardiales</taxon>
        <taxon>Pseudonocardiaceae</taxon>
        <taxon>Kibdelosporangium</taxon>
    </lineage>
</organism>
<dbReference type="EMBL" id="QHKI01000015">
    <property type="protein sequence ID" value="RSM84717.1"/>
    <property type="molecule type" value="Genomic_DNA"/>
</dbReference>
<evidence type="ECO:0000313" key="3">
    <source>
        <dbReference type="Proteomes" id="UP000287547"/>
    </source>
</evidence>
<dbReference type="InterPro" id="IPR027417">
    <property type="entry name" value="P-loop_NTPase"/>
</dbReference>
<dbReference type="PANTHER" id="PTHR43681">
    <property type="entry name" value="TRANSMEMBRANE GTPASE FZO"/>
    <property type="match status" value="1"/>
</dbReference>
<protein>
    <recommendedName>
        <fullName evidence="1">Dynamin N-terminal domain-containing protein</fullName>
    </recommendedName>
</protein>
<dbReference type="PANTHER" id="PTHR43681:SF1">
    <property type="entry name" value="SARCALUMENIN"/>
    <property type="match status" value="1"/>
</dbReference>
<sequence>MDRGDHRTVPIGRFDGRARGGGVAGVGRVERQLGQIHRVDDGARVAAGGRGEEAMNEVAGTLSSLRATLSAEAARSGYPDLAAILDGLTIGDGCGQVRVVVAGETNRGKSSLVNTLIGRPLLSPVDADVTTSCWLELSYGDHEEATVLLADPDVLGTPRRLPIEVRDIARYVAVREITDPVVGVEVRLRVPLLQDIVLVDTPGVGGLRAGHSQTTLTALQQADALLFVCDVTQPILEPEVDFLIAAVRRVPTVVIALTKRDLNPGYEVVLAETLSRLGERPELRDVPVFVVAAALADRAADVEDEAVRTKLMTLSGIGPLVDALRQRASAGGHALRMANAARVISTVAHGLATREPDQNVQARIDTIAALLDDRPRLEMEIHQRLARLSSETQDSFMATVSRLAERYRVEAERGPAAQLVTLAPRMIADLTAAGVATIEEAADRMTRLTRGLLDRVGADDITADLPHREFVLSLEAPQPPPGGWVGVGHAIEVFDRVTRLISGAATIVSVLTGPGALAACIAVAAGAGWWRVRGGGEQERRTQLRAWVDSAVTSAESAFGRETRIRVGQVQDYLDSVLPDLLASRQRELAALRASVQAEPQRALLERLAKQADSVAEGKWTR</sequence>
<dbReference type="Pfam" id="PF00350">
    <property type="entry name" value="Dynamin_N"/>
    <property type="match status" value="1"/>
</dbReference>
<dbReference type="SUPFAM" id="SSF52540">
    <property type="entry name" value="P-loop containing nucleoside triphosphate hydrolases"/>
    <property type="match status" value="1"/>
</dbReference>
<evidence type="ECO:0000259" key="1">
    <source>
        <dbReference type="Pfam" id="PF00350"/>
    </source>
</evidence>
<accession>A0A428Z9H7</accession>
<evidence type="ECO:0000313" key="2">
    <source>
        <dbReference type="EMBL" id="RSM84717.1"/>
    </source>
</evidence>
<dbReference type="Gene3D" id="3.40.50.300">
    <property type="entry name" value="P-loop containing nucleotide triphosphate hydrolases"/>
    <property type="match status" value="1"/>
</dbReference>
<dbReference type="OrthoDB" id="4746525at2"/>
<dbReference type="InterPro" id="IPR051943">
    <property type="entry name" value="TRAFAC_Dynamin-like_GTPase"/>
</dbReference>
<dbReference type="InterPro" id="IPR045063">
    <property type="entry name" value="Dynamin_N"/>
</dbReference>
<feature type="domain" description="Dynamin N-terminal" evidence="1">
    <location>
        <begin position="99"/>
        <end position="255"/>
    </location>
</feature>
<reference evidence="2 3" key="1">
    <citation type="submission" date="2018-05" db="EMBL/GenBank/DDBJ databases">
        <title>Evolution of GPA BGCs.</title>
        <authorList>
            <person name="Waglechner N."/>
            <person name="Wright G.D."/>
        </authorList>
    </citation>
    <scope>NUCLEOTIDE SEQUENCE [LARGE SCALE GENOMIC DNA]</scope>
    <source>
        <strain evidence="2 3">A82846</strain>
    </source>
</reference>
<comment type="caution">
    <text evidence="2">The sequence shown here is derived from an EMBL/GenBank/DDBJ whole genome shotgun (WGS) entry which is preliminary data.</text>
</comment>
<dbReference type="Proteomes" id="UP000287547">
    <property type="component" value="Unassembled WGS sequence"/>
</dbReference>
<dbReference type="AlphaFoldDB" id="A0A428Z9H7"/>
<proteinExistence type="predicted"/>
<name>A0A428Z9H7_KIBAR</name>